<dbReference type="KEGG" id="vg:65130357"/>
<sequence>MNNEDYLYVDKENRLKENDKTNKDKCKEI</sequence>
<evidence type="ECO:0000313" key="2">
    <source>
        <dbReference type="Proteomes" id="UP000594097"/>
    </source>
</evidence>
<dbReference type="Proteomes" id="UP000594097">
    <property type="component" value="Segment"/>
</dbReference>
<reference evidence="1 2" key="1">
    <citation type="submission" date="2020-07" db="EMBL/GenBank/DDBJ databases">
        <title>Taxonomic proposal: Crassvirales, a new order of highly abundant and diverse bacterial viruses.</title>
        <authorList>
            <person name="Shkoporov A.N."/>
            <person name="Stockdale S.R."/>
            <person name="Guerin E."/>
            <person name="Ross R.P."/>
            <person name="Hill C."/>
        </authorList>
    </citation>
    <scope>NUCLEOTIDE SEQUENCE [LARGE SCALE GENOMIC DNA]</scope>
</reference>
<evidence type="ECO:0000313" key="1">
    <source>
        <dbReference type="EMBL" id="QOR59745.1"/>
    </source>
</evidence>
<protein>
    <submittedName>
        <fullName evidence="1">Uncharacterized protein</fullName>
    </submittedName>
</protein>
<accession>A0A7M1RZ79</accession>
<dbReference type="GeneID" id="65130357"/>
<dbReference type="RefSeq" id="YP_010111903.1">
    <property type="nucleotide sequence ID" value="NC_055886.1"/>
</dbReference>
<dbReference type="EMBL" id="MT774393">
    <property type="protein sequence ID" value="QOR59745.1"/>
    <property type="molecule type" value="Genomic_DNA"/>
</dbReference>
<organism evidence="1 2">
    <name type="scientific">uncultured phage cr127_1</name>
    <dbReference type="NCBI Taxonomy" id="2772077"/>
    <lineage>
        <taxon>Viruses</taxon>
        <taxon>Duplodnaviria</taxon>
        <taxon>Heunggongvirae</taxon>
        <taxon>Uroviricota</taxon>
        <taxon>Caudoviricetes</taxon>
        <taxon>Crassvirales</taxon>
        <taxon>Crevaviridae</taxon>
        <taxon>Doltivirinae</taxon>
        <taxon>Kahucivirus</taxon>
        <taxon>Kahucivirus intestinalis</taxon>
    </lineage>
</organism>
<proteinExistence type="predicted"/>
<keyword evidence="2" id="KW-1185">Reference proteome</keyword>
<name>A0A7M1RZ79_9CAUD</name>